<organism evidence="8 9">
    <name type="scientific">Talaromyces pinophilus</name>
    <name type="common">Penicillium pinophilum</name>
    <dbReference type="NCBI Taxonomy" id="128442"/>
    <lineage>
        <taxon>Eukaryota</taxon>
        <taxon>Fungi</taxon>
        <taxon>Dikarya</taxon>
        <taxon>Ascomycota</taxon>
        <taxon>Pezizomycotina</taxon>
        <taxon>Eurotiomycetes</taxon>
        <taxon>Eurotiomycetidae</taxon>
        <taxon>Eurotiales</taxon>
        <taxon>Trichocomaceae</taxon>
        <taxon>Talaromyces</taxon>
        <taxon>Talaromyces sect. Talaromyces</taxon>
    </lineage>
</organism>
<evidence type="ECO:0000313" key="9">
    <source>
        <dbReference type="Proteomes" id="UP000053095"/>
    </source>
</evidence>
<evidence type="ECO:0000256" key="2">
    <source>
        <dbReference type="ARBA" id="ARBA00023015"/>
    </source>
</evidence>
<feature type="compositionally biased region" description="Polar residues" evidence="6">
    <location>
        <begin position="73"/>
        <end position="86"/>
    </location>
</feature>
<dbReference type="Pfam" id="PF04082">
    <property type="entry name" value="Fungal_trans"/>
    <property type="match status" value="1"/>
</dbReference>
<evidence type="ECO:0000256" key="5">
    <source>
        <dbReference type="ARBA" id="ARBA00023242"/>
    </source>
</evidence>
<accession>A0A0B8N0E2</accession>
<evidence type="ECO:0000313" key="8">
    <source>
        <dbReference type="EMBL" id="GAM33514.1"/>
    </source>
</evidence>
<keyword evidence="3" id="KW-0238">DNA-binding</keyword>
<evidence type="ECO:0000256" key="6">
    <source>
        <dbReference type="SAM" id="MobiDB-lite"/>
    </source>
</evidence>
<evidence type="ECO:0000259" key="7">
    <source>
        <dbReference type="SMART" id="SM00906"/>
    </source>
</evidence>
<feature type="compositionally biased region" description="Pro residues" evidence="6">
    <location>
        <begin position="54"/>
        <end position="63"/>
    </location>
</feature>
<dbReference type="PANTHER" id="PTHR47171">
    <property type="entry name" value="FARA-RELATED"/>
    <property type="match status" value="1"/>
</dbReference>
<dbReference type="AlphaFoldDB" id="A0A0B8N0E2"/>
<keyword evidence="2" id="KW-0805">Transcription regulation</keyword>
<dbReference type="Proteomes" id="UP000053095">
    <property type="component" value="Unassembled WGS sequence"/>
</dbReference>
<feature type="domain" description="Xylanolytic transcriptional activator regulatory" evidence="7">
    <location>
        <begin position="312"/>
        <end position="387"/>
    </location>
</feature>
<dbReference type="CDD" id="cd12148">
    <property type="entry name" value="fungal_TF_MHR"/>
    <property type="match status" value="1"/>
</dbReference>
<feature type="compositionally biased region" description="Basic residues" evidence="6">
    <location>
        <begin position="40"/>
        <end position="49"/>
    </location>
</feature>
<keyword evidence="1" id="KW-0862">Zinc</keyword>
<sequence length="668" mass="75530">MVLDRYDVIYKSNGMKGKVVVRTARLLEGVAECILNSTRPSKRDKRHRNSGNPPSHPPTPPTDNPDNDTLSPSSREPNPFSSSIDYTAQPAKPSRSARQYSGARSSFIAIQSAQPPTTQWTAFDNPQVADALERESSNHNENSDITALATFEPENGGLQCSPVGQETTDGRIFNANIFNINQLENPNNGFNNDQGREERNTSVGFEVSQGDLRQSYMETYWEYCYAWCPVLLRDTILQELTESSLLDNALGTGASHLRPPLIPHPGPAAYYERARRIFYDDGEEDLVRSLKAVLLFYWWAPRPPLMVHKHSSWWWTAVVIKHAQQAGFHFQPASELSGTYSIQKCIKRRIWWTAFARERLTAICQGKPCLIDPEDCNIPEPSLDDFPELEDKKKAEVFVYWVRLCAIIGRVAKELSRSANSSSNTSPFPVHLARELIEWIRSLPPHLQLRIGSSHTSDFQLDIHQLHLPYLAVIVVLHLARSPQSLPRALPPAIMAATCIARILKDVLLRSVIGYMMPITCWYTAMSFICLLQAHRTDHLKDGAKAEIEILVLTVKELQKKWATGTVIRQQFERLLERNKPLTPEDFPNSHLGNNRSTRALHSEEDVLMSGIDWLDYFPFVTSQTSAVAEQLLVPTASNEIFLDEESIFLCTDFLQGLDDWASCTDFI</sequence>
<keyword evidence="9" id="KW-1185">Reference proteome</keyword>
<keyword evidence="4" id="KW-0804">Transcription</keyword>
<dbReference type="GO" id="GO:0008270">
    <property type="term" value="F:zinc ion binding"/>
    <property type="evidence" value="ECO:0007669"/>
    <property type="project" value="InterPro"/>
</dbReference>
<dbReference type="SMART" id="SM00906">
    <property type="entry name" value="Fungal_trans"/>
    <property type="match status" value="1"/>
</dbReference>
<dbReference type="EMBL" id="DF933807">
    <property type="protein sequence ID" value="GAM33514.1"/>
    <property type="molecule type" value="Genomic_DNA"/>
</dbReference>
<reference evidence="9" key="1">
    <citation type="journal article" date="2015" name="Genome Announc.">
        <title>Draft genome sequence of Talaromyces cellulolyticus strain Y-94, a source of lignocellulosic biomass-degrading enzymes.</title>
        <authorList>
            <person name="Fujii T."/>
            <person name="Koike H."/>
            <person name="Sawayama S."/>
            <person name="Yano S."/>
            <person name="Inoue H."/>
        </authorList>
    </citation>
    <scope>NUCLEOTIDE SEQUENCE [LARGE SCALE GENOMIC DNA]</scope>
    <source>
        <strain evidence="9">Y-94</strain>
    </source>
</reference>
<protein>
    <recommendedName>
        <fullName evidence="7">Xylanolytic transcriptional activator regulatory domain-containing protein</fullName>
    </recommendedName>
</protein>
<evidence type="ECO:0000256" key="1">
    <source>
        <dbReference type="ARBA" id="ARBA00022833"/>
    </source>
</evidence>
<name>A0A0B8N0E2_TALPI</name>
<proteinExistence type="predicted"/>
<evidence type="ECO:0000256" key="3">
    <source>
        <dbReference type="ARBA" id="ARBA00023125"/>
    </source>
</evidence>
<keyword evidence="5" id="KW-0539">Nucleus</keyword>
<dbReference type="PANTHER" id="PTHR47171:SF5">
    <property type="entry name" value="ZN(II)2CYS6 TRANSCRIPTION FACTOR (EUROFUNG)"/>
    <property type="match status" value="1"/>
</dbReference>
<feature type="region of interest" description="Disordered" evidence="6">
    <location>
        <begin position="38"/>
        <end position="100"/>
    </location>
</feature>
<dbReference type="InterPro" id="IPR052073">
    <property type="entry name" value="Amide_Lactam_Regulators"/>
</dbReference>
<evidence type="ECO:0000256" key="4">
    <source>
        <dbReference type="ARBA" id="ARBA00023163"/>
    </source>
</evidence>
<dbReference type="GO" id="GO:0003677">
    <property type="term" value="F:DNA binding"/>
    <property type="evidence" value="ECO:0007669"/>
    <property type="project" value="UniProtKB-KW"/>
</dbReference>
<dbReference type="InterPro" id="IPR007219">
    <property type="entry name" value="XnlR_reg_dom"/>
</dbReference>
<dbReference type="GO" id="GO:0006351">
    <property type="term" value="P:DNA-templated transcription"/>
    <property type="evidence" value="ECO:0007669"/>
    <property type="project" value="InterPro"/>
</dbReference>
<gene>
    <name evidence="8" type="ORF">TCE0_011f00462</name>
</gene>